<sequence length="179" mass="19985">MKGVVFVEILEMVEEVFGMAKADEIIQGANLPHGGAYTAVGTYPHEEAVNILVSANKVTGVEIPVMLNQFGHHLFGVFAKGYPAFFEGMAHPFDLLEKVDDYIHIEVLKLYPDAQLPRFDHEREDNVLRLTYISPRQMSSLAEGLIEASAKHFNVPLDIQMRTLDSDGSRVLFILTSPK</sequence>
<keyword evidence="3" id="KW-1185">Reference proteome</keyword>
<proteinExistence type="predicted"/>
<dbReference type="InterPro" id="IPR038158">
    <property type="entry name" value="H-NOX_domain_sf"/>
</dbReference>
<dbReference type="InterPro" id="IPR024096">
    <property type="entry name" value="NO_sig/Golgi_transp_ligand-bd"/>
</dbReference>
<dbReference type="AlphaFoldDB" id="A0A6N6RGK6"/>
<dbReference type="EMBL" id="WBVO01000009">
    <property type="protein sequence ID" value="KAB2808036.1"/>
    <property type="molecule type" value="Genomic_DNA"/>
</dbReference>
<evidence type="ECO:0000259" key="1">
    <source>
        <dbReference type="Pfam" id="PF07700"/>
    </source>
</evidence>
<dbReference type="Gene3D" id="3.90.1520.10">
    <property type="entry name" value="H-NOX domain"/>
    <property type="match status" value="1"/>
</dbReference>
<feature type="domain" description="Heme NO-binding" evidence="1">
    <location>
        <begin position="2"/>
        <end position="160"/>
    </location>
</feature>
<evidence type="ECO:0000313" key="2">
    <source>
        <dbReference type="EMBL" id="KAB2808036.1"/>
    </source>
</evidence>
<accession>A0A6N6RGK6</accession>
<dbReference type="Pfam" id="PF07700">
    <property type="entry name" value="HNOB"/>
    <property type="match status" value="1"/>
</dbReference>
<dbReference type="RefSeq" id="WP_151667850.1">
    <property type="nucleotide sequence ID" value="NZ_WBVO01000009.1"/>
</dbReference>
<name>A0A6N6RGK6_9FLAO</name>
<dbReference type="GO" id="GO:0020037">
    <property type="term" value="F:heme binding"/>
    <property type="evidence" value="ECO:0007669"/>
    <property type="project" value="InterPro"/>
</dbReference>
<dbReference type="OrthoDB" id="7266652at2"/>
<reference evidence="2 3" key="1">
    <citation type="submission" date="2019-09" db="EMBL/GenBank/DDBJ databases">
        <title>Genomes of family Cryomorphaceae.</title>
        <authorList>
            <person name="Bowman J.P."/>
        </authorList>
    </citation>
    <scope>NUCLEOTIDE SEQUENCE [LARGE SCALE GENOMIC DNA]</scope>
    <source>
        <strain evidence="2 3">LMG 25704</strain>
    </source>
</reference>
<protein>
    <recommendedName>
        <fullName evidence="1">Heme NO-binding domain-containing protein</fullName>
    </recommendedName>
</protein>
<dbReference type="SUPFAM" id="SSF111126">
    <property type="entry name" value="Ligand-binding domain in the NO signalling and Golgi transport"/>
    <property type="match status" value="1"/>
</dbReference>
<dbReference type="InterPro" id="IPR011644">
    <property type="entry name" value="Heme_NO-bd"/>
</dbReference>
<comment type="caution">
    <text evidence="2">The sequence shown here is derived from an EMBL/GenBank/DDBJ whole genome shotgun (WGS) entry which is preliminary data.</text>
</comment>
<gene>
    <name evidence="2" type="ORF">F8C67_10720</name>
</gene>
<organism evidence="2 3">
    <name type="scientific">Phaeocystidibacter luteus</name>
    <dbReference type="NCBI Taxonomy" id="911197"/>
    <lineage>
        <taxon>Bacteria</taxon>
        <taxon>Pseudomonadati</taxon>
        <taxon>Bacteroidota</taxon>
        <taxon>Flavobacteriia</taxon>
        <taxon>Flavobacteriales</taxon>
        <taxon>Phaeocystidibacteraceae</taxon>
        <taxon>Phaeocystidibacter</taxon>
    </lineage>
</organism>
<dbReference type="Proteomes" id="UP000468650">
    <property type="component" value="Unassembled WGS sequence"/>
</dbReference>
<evidence type="ECO:0000313" key="3">
    <source>
        <dbReference type="Proteomes" id="UP000468650"/>
    </source>
</evidence>